<dbReference type="EMBL" id="WWCM01000005">
    <property type="protein sequence ID" value="MYM39667.1"/>
    <property type="molecule type" value="Genomic_DNA"/>
</dbReference>
<sequence>MDAKEIRMYMFFAIGSIFLTDYIKSQVIGVITEGARAAGGGVGGGIMDGISKWLGAGSNN</sequence>
<organism evidence="1 2">
    <name type="scientific">Duganella qianjiadongensis</name>
    <dbReference type="NCBI Taxonomy" id="2692176"/>
    <lineage>
        <taxon>Bacteria</taxon>
        <taxon>Pseudomonadati</taxon>
        <taxon>Pseudomonadota</taxon>
        <taxon>Betaproteobacteria</taxon>
        <taxon>Burkholderiales</taxon>
        <taxon>Oxalobacteraceae</taxon>
        <taxon>Telluria group</taxon>
        <taxon>Duganella</taxon>
    </lineage>
</organism>
<dbReference type="RefSeq" id="WP_161039035.1">
    <property type="nucleotide sequence ID" value="NZ_WWCM01000005.1"/>
</dbReference>
<accession>A0ABW9VLV0</accession>
<proteinExistence type="predicted"/>
<evidence type="ECO:0000313" key="2">
    <source>
        <dbReference type="Proteomes" id="UP000478090"/>
    </source>
</evidence>
<evidence type="ECO:0000313" key="1">
    <source>
        <dbReference type="EMBL" id="MYM39667.1"/>
    </source>
</evidence>
<gene>
    <name evidence="1" type="ORF">GTP27_10025</name>
</gene>
<protein>
    <submittedName>
        <fullName evidence="1">Uncharacterized protein</fullName>
    </submittedName>
</protein>
<reference evidence="1 2" key="1">
    <citation type="submission" date="2019-12" db="EMBL/GenBank/DDBJ databases">
        <title>Novel species isolated from a subtropical stream in China.</title>
        <authorList>
            <person name="Lu H."/>
        </authorList>
    </citation>
    <scope>NUCLEOTIDE SEQUENCE [LARGE SCALE GENOMIC DNA]</scope>
    <source>
        <strain evidence="1 2">CY13W</strain>
    </source>
</reference>
<name>A0ABW9VLV0_9BURK</name>
<keyword evidence="2" id="KW-1185">Reference proteome</keyword>
<comment type="caution">
    <text evidence="1">The sequence shown here is derived from an EMBL/GenBank/DDBJ whole genome shotgun (WGS) entry which is preliminary data.</text>
</comment>
<dbReference type="Proteomes" id="UP000478090">
    <property type="component" value="Unassembled WGS sequence"/>
</dbReference>